<evidence type="ECO:0000256" key="4">
    <source>
        <dbReference type="SAM" id="SignalP"/>
    </source>
</evidence>
<dbReference type="RefSeq" id="WP_378799647.1">
    <property type="nucleotide sequence ID" value="NZ_JBHUER010000008.1"/>
</dbReference>
<feature type="compositionally biased region" description="Basic and acidic residues" evidence="3">
    <location>
        <begin position="78"/>
        <end position="95"/>
    </location>
</feature>
<feature type="chain" id="PRO_5045222086" description="Superoxide dismutase [Cu-Zn]" evidence="4">
    <location>
        <begin position="24"/>
        <end position="168"/>
    </location>
</feature>
<reference evidence="7" key="1">
    <citation type="journal article" date="2019" name="Int. J. Syst. Evol. Microbiol.">
        <title>The Global Catalogue of Microorganisms (GCM) 10K type strain sequencing project: providing services to taxonomists for standard genome sequencing and annotation.</title>
        <authorList>
            <consortium name="The Broad Institute Genomics Platform"/>
            <consortium name="The Broad Institute Genome Sequencing Center for Infectious Disease"/>
            <person name="Wu L."/>
            <person name="Ma J."/>
        </authorList>
    </citation>
    <scope>NUCLEOTIDE SEQUENCE [LARGE SCALE GENOMIC DNA]</scope>
    <source>
        <strain evidence="7">KCTC 23707</strain>
    </source>
</reference>
<comment type="cofactor">
    <cofactor evidence="2">
        <name>Cu cation</name>
        <dbReference type="ChEBI" id="CHEBI:23378"/>
    </cofactor>
    <text evidence="2">Binds 1 copper ion per subunit.</text>
</comment>
<comment type="caution">
    <text evidence="6">The sequence shown here is derived from an EMBL/GenBank/DDBJ whole genome shotgun (WGS) entry which is preliminary data.</text>
</comment>
<dbReference type="PROSITE" id="PS00332">
    <property type="entry name" value="SOD_CU_ZN_2"/>
    <property type="match status" value="1"/>
</dbReference>
<gene>
    <name evidence="6" type="ORF">ACFSCV_11080</name>
</gene>
<dbReference type="Proteomes" id="UP001597308">
    <property type="component" value="Unassembled WGS sequence"/>
</dbReference>
<accession>A0ABW4KAH5</accession>
<comment type="function">
    <text evidence="2">Destroys radicals which are normally produced within the cells and which are toxic to biological systems.</text>
</comment>
<dbReference type="InterPro" id="IPR018152">
    <property type="entry name" value="SOD_Cu/Zn_BS"/>
</dbReference>
<comment type="similarity">
    <text evidence="1 2">Belongs to the Cu-Zn superoxide dismutase family.</text>
</comment>
<organism evidence="6 7">
    <name type="scientific">Methylopila henanensis</name>
    <dbReference type="NCBI Taxonomy" id="873516"/>
    <lineage>
        <taxon>Bacteria</taxon>
        <taxon>Pseudomonadati</taxon>
        <taxon>Pseudomonadota</taxon>
        <taxon>Alphaproteobacteria</taxon>
        <taxon>Hyphomicrobiales</taxon>
        <taxon>Methylopilaceae</taxon>
        <taxon>Methylopila</taxon>
    </lineage>
</organism>
<evidence type="ECO:0000259" key="5">
    <source>
        <dbReference type="Pfam" id="PF00080"/>
    </source>
</evidence>
<dbReference type="PANTHER" id="PTHR10003">
    <property type="entry name" value="SUPEROXIDE DISMUTASE CU-ZN -RELATED"/>
    <property type="match status" value="1"/>
</dbReference>
<keyword evidence="2" id="KW-0186">Copper</keyword>
<keyword evidence="2" id="KW-0560">Oxidoreductase</keyword>
<protein>
    <recommendedName>
        <fullName evidence="2">Superoxide dismutase [Cu-Zn]</fullName>
        <ecNumber evidence="2">1.15.1.1</ecNumber>
    </recommendedName>
</protein>
<dbReference type="EMBL" id="JBHUER010000008">
    <property type="protein sequence ID" value="MFD1703543.1"/>
    <property type="molecule type" value="Genomic_DNA"/>
</dbReference>
<dbReference type="SUPFAM" id="SSF49329">
    <property type="entry name" value="Cu,Zn superoxide dismutase-like"/>
    <property type="match status" value="1"/>
</dbReference>
<dbReference type="InterPro" id="IPR001424">
    <property type="entry name" value="SOD_Cu_Zn_dom"/>
</dbReference>
<keyword evidence="4" id="KW-0732">Signal</keyword>
<dbReference type="Gene3D" id="2.60.40.200">
    <property type="entry name" value="Superoxide dismutase, copper/zinc binding domain"/>
    <property type="match status" value="1"/>
</dbReference>
<dbReference type="EC" id="1.15.1.1" evidence="2"/>
<proteinExistence type="inferred from homology"/>
<keyword evidence="2" id="KW-0479">Metal-binding</keyword>
<dbReference type="InterPro" id="IPR036423">
    <property type="entry name" value="SOD-like_Cu/Zn_dom_sf"/>
</dbReference>
<feature type="region of interest" description="Disordered" evidence="3">
    <location>
        <begin position="78"/>
        <end position="111"/>
    </location>
</feature>
<dbReference type="Pfam" id="PF00080">
    <property type="entry name" value="Sod_Cu"/>
    <property type="match status" value="1"/>
</dbReference>
<keyword evidence="2" id="KW-0862">Zinc</keyword>
<sequence>MRRSLAAAGLSAALALGSSAALAADTYEILGKDGKRIGEVTLTGSPHGVLIDLEIAAGSLPAGKRGMHFHENADCSDAGEYKKSGSHAGHGEGKHGLLNPNGPEPGDLPNLIVLPDGSAQAALFTSLIKLDELKADNGSALVIHAEKDDHTSQPIGNAGARVACAAIK</sequence>
<comment type="catalytic activity">
    <reaction evidence="2">
        <text>2 superoxide + 2 H(+) = H2O2 + O2</text>
        <dbReference type="Rhea" id="RHEA:20696"/>
        <dbReference type="ChEBI" id="CHEBI:15378"/>
        <dbReference type="ChEBI" id="CHEBI:15379"/>
        <dbReference type="ChEBI" id="CHEBI:16240"/>
        <dbReference type="ChEBI" id="CHEBI:18421"/>
        <dbReference type="EC" id="1.15.1.1"/>
    </reaction>
</comment>
<keyword evidence="7" id="KW-1185">Reference proteome</keyword>
<feature type="signal peptide" evidence="4">
    <location>
        <begin position="1"/>
        <end position="23"/>
    </location>
</feature>
<evidence type="ECO:0000256" key="1">
    <source>
        <dbReference type="ARBA" id="ARBA00010457"/>
    </source>
</evidence>
<name>A0ABW4KAH5_9HYPH</name>
<evidence type="ECO:0000256" key="2">
    <source>
        <dbReference type="RuleBase" id="RU000393"/>
    </source>
</evidence>
<evidence type="ECO:0000313" key="7">
    <source>
        <dbReference type="Proteomes" id="UP001597308"/>
    </source>
</evidence>
<comment type="cofactor">
    <cofactor evidence="2">
        <name>Zn(2+)</name>
        <dbReference type="ChEBI" id="CHEBI:29105"/>
    </cofactor>
    <text evidence="2">Binds 1 zinc ion per subunit.</text>
</comment>
<dbReference type="InterPro" id="IPR024134">
    <property type="entry name" value="SOD_Cu/Zn_/chaperone"/>
</dbReference>
<evidence type="ECO:0000313" key="6">
    <source>
        <dbReference type="EMBL" id="MFD1703543.1"/>
    </source>
</evidence>
<evidence type="ECO:0000256" key="3">
    <source>
        <dbReference type="SAM" id="MobiDB-lite"/>
    </source>
</evidence>
<feature type="domain" description="Superoxide dismutase copper/zinc binding" evidence="5">
    <location>
        <begin position="38"/>
        <end position="167"/>
    </location>
</feature>